<keyword evidence="2" id="KW-0238">DNA-binding</keyword>
<keyword evidence="3" id="KW-1185">Reference proteome</keyword>
<dbReference type="InterPro" id="IPR003735">
    <property type="entry name" value="Metal_Tscrpt_repr"/>
</dbReference>
<protein>
    <submittedName>
        <fullName evidence="2">DNA-binding transcriptional regulator, FrmR family</fullName>
    </submittedName>
</protein>
<evidence type="ECO:0000313" key="2">
    <source>
        <dbReference type="EMBL" id="SFR97652.1"/>
    </source>
</evidence>
<dbReference type="STRING" id="474950.SAMN05421771_0157"/>
<dbReference type="Pfam" id="PF02583">
    <property type="entry name" value="Trns_repr_metal"/>
    <property type="match status" value="1"/>
</dbReference>
<gene>
    <name evidence="2" type="ORF">SAMN05421771_0157</name>
</gene>
<dbReference type="InterPro" id="IPR038390">
    <property type="entry name" value="Metal_Tscrpt_repr_sf"/>
</dbReference>
<sequence>MSHFDKEKAKLVARIKRIRGQVDSIERSLSTGDDCADVLMLLANVRGGINSLMGEVLEDHIRLHMMTPEKNGLPSQELAEDLIDLVRAYLK</sequence>
<comment type="similarity">
    <text evidence="1">Belongs to the FrmR/RcnR family.</text>
</comment>
<dbReference type="Proteomes" id="UP000199024">
    <property type="component" value="Unassembled WGS sequence"/>
</dbReference>
<dbReference type="GO" id="GO:0045892">
    <property type="term" value="P:negative regulation of DNA-templated transcription"/>
    <property type="evidence" value="ECO:0007669"/>
    <property type="project" value="UniProtKB-ARBA"/>
</dbReference>
<reference evidence="2 3" key="1">
    <citation type="submission" date="2016-10" db="EMBL/GenBank/DDBJ databases">
        <authorList>
            <person name="de Groot N.N."/>
        </authorList>
    </citation>
    <scope>NUCLEOTIDE SEQUENCE [LARGE SCALE GENOMIC DNA]</scope>
    <source>
        <strain evidence="2 3">DSM 21001</strain>
    </source>
</reference>
<dbReference type="GO" id="GO:0046872">
    <property type="term" value="F:metal ion binding"/>
    <property type="evidence" value="ECO:0007669"/>
    <property type="project" value="InterPro"/>
</dbReference>
<evidence type="ECO:0000256" key="1">
    <source>
        <dbReference type="ARBA" id="ARBA00005260"/>
    </source>
</evidence>
<dbReference type="EMBL" id="FOZL01000001">
    <property type="protein sequence ID" value="SFR97652.1"/>
    <property type="molecule type" value="Genomic_DNA"/>
</dbReference>
<evidence type="ECO:0000313" key="3">
    <source>
        <dbReference type="Proteomes" id="UP000199024"/>
    </source>
</evidence>
<dbReference type="PANTHER" id="PTHR33677">
    <property type="entry name" value="TRANSCRIPTIONAL REPRESSOR FRMR-RELATED"/>
    <property type="match status" value="1"/>
</dbReference>
<dbReference type="AlphaFoldDB" id="A0A1I6L2I6"/>
<proteinExistence type="inferred from homology"/>
<dbReference type="GO" id="GO:0003677">
    <property type="term" value="F:DNA binding"/>
    <property type="evidence" value="ECO:0007669"/>
    <property type="project" value="UniProtKB-KW"/>
</dbReference>
<name>A0A1I6L2I6_9BACT</name>
<accession>A0A1I6L2I6</accession>
<organism evidence="2 3">
    <name type="scientific">Granulicella pectinivorans</name>
    <dbReference type="NCBI Taxonomy" id="474950"/>
    <lineage>
        <taxon>Bacteria</taxon>
        <taxon>Pseudomonadati</taxon>
        <taxon>Acidobacteriota</taxon>
        <taxon>Terriglobia</taxon>
        <taxon>Terriglobales</taxon>
        <taxon>Acidobacteriaceae</taxon>
        <taxon>Granulicella</taxon>
    </lineage>
</organism>
<dbReference type="PANTHER" id="PTHR33677:SF5">
    <property type="entry name" value="TRANSCRIPTIONAL REPRESSOR FRMR"/>
    <property type="match status" value="1"/>
</dbReference>
<dbReference type="RefSeq" id="WP_089835710.1">
    <property type="nucleotide sequence ID" value="NZ_FOZL01000001.1"/>
</dbReference>
<dbReference type="OrthoDB" id="9806052at2"/>
<dbReference type="CDD" id="cd10153">
    <property type="entry name" value="RcnR-FrmR-like_DUF156"/>
    <property type="match status" value="1"/>
</dbReference>
<dbReference type="Gene3D" id="1.20.58.1000">
    <property type="entry name" value="Metal-sensitive repressor, helix protomer"/>
    <property type="match status" value="1"/>
</dbReference>